<proteinExistence type="predicted"/>
<organism evidence="1 2">
    <name type="scientific">Bradyrhizobium manausense</name>
    <dbReference type="NCBI Taxonomy" id="989370"/>
    <lineage>
        <taxon>Bacteria</taxon>
        <taxon>Pseudomonadati</taxon>
        <taxon>Pseudomonadota</taxon>
        <taxon>Alphaproteobacteria</taxon>
        <taxon>Hyphomicrobiales</taxon>
        <taxon>Nitrobacteraceae</taxon>
        <taxon>Bradyrhizobium</taxon>
    </lineage>
</organism>
<protein>
    <submittedName>
        <fullName evidence="1">Uncharacterized protein</fullName>
    </submittedName>
</protein>
<reference evidence="1 2" key="1">
    <citation type="submission" date="2015-09" db="EMBL/GenBank/DDBJ databases">
        <title>Draft Genome Sequence of Bradyrhizobium manausense Strain BR 3351T, a Novel Symbiotic Nitrogen-Fixing Alphaproteobacterium Isolated from Brazilian Amazon Rain Forest.</title>
        <authorList>
            <person name="De Araujo J.L."/>
            <person name="Zilli J.E."/>
        </authorList>
    </citation>
    <scope>NUCLEOTIDE SEQUENCE [LARGE SCALE GENOMIC DNA]</scope>
    <source>
        <strain evidence="1 2">BR3351</strain>
    </source>
</reference>
<dbReference type="AlphaFoldDB" id="A0A0R3DZX5"/>
<dbReference type="PROSITE" id="PS51318">
    <property type="entry name" value="TAT"/>
    <property type="match status" value="1"/>
</dbReference>
<dbReference type="STRING" id="989370.AOQ71_09660"/>
<name>A0A0R3DZX5_9BRAD</name>
<dbReference type="EMBL" id="LJYG01000043">
    <property type="protein sequence ID" value="KRQ15480.1"/>
    <property type="molecule type" value="Genomic_DNA"/>
</dbReference>
<keyword evidence="2" id="KW-1185">Reference proteome</keyword>
<accession>A0A0R3DZX5</accession>
<dbReference type="Proteomes" id="UP000051936">
    <property type="component" value="Unassembled WGS sequence"/>
</dbReference>
<gene>
    <name evidence="1" type="ORF">AOQ71_09660</name>
</gene>
<sequence>MSVRKLISRRRVILGTAAAAVLVAAYAGIPRQADLRAFDPAEMARLETAMWRDYYDKRYAALFYHLYASTRMQFGFSPLRSLHIAFSAAEAAKTFQPTHSRQEADAALPALVAYYRDYAAAAPVAFDVEQAARLELDWWQARREAVGPNDYGITIARVAALTYGKGVDDAGIRHFGITRADAMAFRDAKGEAITEADWVAIETKLVDAYRSLKASVAH</sequence>
<evidence type="ECO:0000313" key="1">
    <source>
        <dbReference type="EMBL" id="KRQ15480.1"/>
    </source>
</evidence>
<dbReference type="InterPro" id="IPR006311">
    <property type="entry name" value="TAT_signal"/>
</dbReference>
<comment type="caution">
    <text evidence="1">The sequence shown here is derived from an EMBL/GenBank/DDBJ whole genome shotgun (WGS) entry which is preliminary data.</text>
</comment>
<evidence type="ECO:0000313" key="2">
    <source>
        <dbReference type="Proteomes" id="UP000051936"/>
    </source>
</evidence>